<dbReference type="GO" id="GO:0006797">
    <property type="term" value="P:polyphosphate metabolic process"/>
    <property type="evidence" value="ECO:0007669"/>
    <property type="project" value="TreeGrafter"/>
</dbReference>
<feature type="transmembrane region" description="Helical" evidence="8">
    <location>
        <begin position="396"/>
        <end position="414"/>
    </location>
</feature>
<feature type="transmembrane region" description="Helical" evidence="8">
    <location>
        <begin position="651"/>
        <end position="667"/>
    </location>
</feature>
<feature type="transmembrane region" description="Helical" evidence="8">
    <location>
        <begin position="786"/>
        <end position="805"/>
    </location>
</feature>
<evidence type="ECO:0000256" key="7">
    <source>
        <dbReference type="SAM" id="MobiDB-lite"/>
    </source>
</evidence>
<dbReference type="InterPro" id="IPR004331">
    <property type="entry name" value="SPX_dom"/>
</dbReference>
<dbReference type="OrthoDB" id="10260443at2759"/>
<evidence type="ECO:0000256" key="4">
    <source>
        <dbReference type="ARBA" id="ARBA00022989"/>
    </source>
</evidence>
<accession>A0A067T5Z7</accession>
<dbReference type="Proteomes" id="UP000027222">
    <property type="component" value="Unassembled WGS sequence"/>
</dbReference>
<comment type="subcellular location">
    <subcellularLocation>
        <location evidence="1">Membrane</location>
        <topology evidence="1">Multi-pass membrane protein</topology>
    </subcellularLocation>
</comment>
<proteinExistence type="predicted"/>
<sequence length="858" mass="95401">MKFSSSLKFNAVSDWWDEYISYDALKKYIYQLEKQQHGRDLSLSRDLESNERSSLLNQGDASDTDGLFIPLLDRELKKIVLFYEHQEKELLEELEELEKDVSLLDEIGLQGGEHYEDYVDDEDDDDDDSISASRSPDGRRNSLSRQRKLSSAGRARRPLANASTSNDMSPTLRRQSLSSIEDTHDMEESYASLRGSKTRGTLGKLSAKFNNLKDSLVSTSTDHTIWTAKTDYAYDTRLLFKRRITTLHINFTNLKSYVEINYSGFRKIIKKYDKVTYSELKDRYLHLVVEVAPPFTQPSKDRINDSLNRLLELYTKCVSRGDKALARQQLRLHQRENIAWERDTVWRQMIGRERRGEGSNDDMAGATLVHDPEPTLVDFPTPVGQFKITKRKISKVISLVVFIILLNVQVVSGQEANRCFAILSFCTVLWATEAIPLFATSMFVPLLLVLLRVIRDDDGVQLTTSEATKFVFSVMFSPTIMLLIGGFTISSALSKTNIDRLLITRVLSLAGTRPSTVLLTFMGVSCFASMWISNVAAPTLCFTLIRPILRTLPPKSAFGPCLILAIALAANIGGQSSPISSPQNLIAINAMNPKPDWGSWFAVALPVSAVSIFLIWLLLLISYKPARSPDGDGYIEIKAIRPTKEPFTLKQYWVTFVCLFTIGLWCIEHKIEAIVGDMGVIAIIPVVAFFSTGVLKKDDFEHFMWSIVFLAMGGIALGKGVMSSGLLQIMDVAIRDLVEGLSLPAVVLILSPIVLIISTFISHTIASVLLVPIAKTVGENLPGNHSNLLIFITGLICSCGMGMPVSGFPNQTAATQEDEMGELYLSNIDFLKNGVPASLIATLVVSTLGFALMKVIGI</sequence>
<keyword evidence="4 8" id="KW-1133">Transmembrane helix</keyword>
<feature type="transmembrane region" description="Helical" evidence="8">
    <location>
        <begin position="557"/>
        <end position="577"/>
    </location>
</feature>
<feature type="transmembrane region" description="Helical" evidence="8">
    <location>
        <begin position="707"/>
        <end position="729"/>
    </location>
</feature>
<evidence type="ECO:0000256" key="3">
    <source>
        <dbReference type="ARBA" id="ARBA00022692"/>
    </source>
</evidence>
<evidence type="ECO:0000313" key="10">
    <source>
        <dbReference type="EMBL" id="KDR78536.1"/>
    </source>
</evidence>
<feature type="transmembrane region" description="Helical" evidence="8">
    <location>
        <begin position="470"/>
        <end position="493"/>
    </location>
</feature>
<dbReference type="EMBL" id="KL142374">
    <property type="protein sequence ID" value="KDR78536.1"/>
    <property type="molecule type" value="Genomic_DNA"/>
</dbReference>
<dbReference type="Pfam" id="PF03600">
    <property type="entry name" value="CitMHS"/>
    <property type="match status" value="1"/>
</dbReference>
<evidence type="ECO:0000256" key="2">
    <source>
        <dbReference type="ARBA" id="ARBA00022448"/>
    </source>
</evidence>
<feature type="transmembrane region" description="Helical" evidence="8">
    <location>
        <begin position="835"/>
        <end position="856"/>
    </location>
</feature>
<keyword evidence="5 8" id="KW-0472">Membrane</keyword>
<keyword evidence="11" id="KW-1185">Reference proteome</keyword>
<organism evidence="10 11">
    <name type="scientific">Galerina marginata (strain CBS 339.88)</name>
    <dbReference type="NCBI Taxonomy" id="685588"/>
    <lineage>
        <taxon>Eukaryota</taxon>
        <taxon>Fungi</taxon>
        <taxon>Dikarya</taxon>
        <taxon>Basidiomycota</taxon>
        <taxon>Agaricomycotina</taxon>
        <taxon>Agaricomycetes</taxon>
        <taxon>Agaricomycetidae</taxon>
        <taxon>Agaricales</taxon>
        <taxon>Agaricineae</taxon>
        <taxon>Strophariaceae</taxon>
        <taxon>Galerina</taxon>
    </lineage>
</organism>
<dbReference type="InterPro" id="IPR004680">
    <property type="entry name" value="Cit_transptr-like_dom"/>
</dbReference>
<evidence type="ECO:0000256" key="1">
    <source>
        <dbReference type="ARBA" id="ARBA00004141"/>
    </source>
</evidence>
<feature type="domain" description="SPX" evidence="9">
    <location>
        <begin position="1"/>
        <end position="286"/>
    </location>
</feature>
<feature type="compositionally biased region" description="Acidic residues" evidence="7">
    <location>
        <begin position="118"/>
        <end position="129"/>
    </location>
</feature>
<dbReference type="GO" id="GO:0005886">
    <property type="term" value="C:plasma membrane"/>
    <property type="evidence" value="ECO:0007669"/>
    <property type="project" value="TreeGrafter"/>
</dbReference>
<dbReference type="Pfam" id="PF03105">
    <property type="entry name" value="SPX"/>
    <property type="match status" value="2"/>
</dbReference>
<feature type="transmembrane region" description="Helical" evidence="8">
    <location>
        <begin position="673"/>
        <end position="695"/>
    </location>
</feature>
<protein>
    <recommendedName>
        <fullName evidence="9">SPX domain-containing protein</fullName>
    </recommendedName>
</protein>
<feature type="transmembrane region" description="Helical" evidence="8">
    <location>
        <begin position="517"/>
        <end position="545"/>
    </location>
</feature>
<dbReference type="CDD" id="cd14478">
    <property type="entry name" value="SPX_PHO87_PHO90_like"/>
    <property type="match status" value="1"/>
</dbReference>
<dbReference type="AlphaFoldDB" id="A0A067T5Z7"/>
<evidence type="ECO:0000256" key="8">
    <source>
        <dbReference type="SAM" id="Phobius"/>
    </source>
</evidence>
<feature type="transmembrane region" description="Helical" evidence="8">
    <location>
        <begin position="597"/>
        <end position="621"/>
    </location>
</feature>
<evidence type="ECO:0000256" key="5">
    <source>
        <dbReference type="ARBA" id="ARBA00023136"/>
    </source>
</evidence>
<gene>
    <name evidence="10" type="ORF">GALMADRAFT_243930</name>
</gene>
<keyword evidence="6" id="KW-0175">Coiled coil</keyword>
<dbReference type="GO" id="GO:0005315">
    <property type="term" value="F:phosphate transmembrane transporter activity"/>
    <property type="evidence" value="ECO:0007669"/>
    <property type="project" value="TreeGrafter"/>
</dbReference>
<feature type="transmembrane region" description="Helical" evidence="8">
    <location>
        <begin position="420"/>
        <end position="450"/>
    </location>
</feature>
<evidence type="ECO:0000313" key="11">
    <source>
        <dbReference type="Proteomes" id="UP000027222"/>
    </source>
</evidence>
<evidence type="ECO:0000259" key="9">
    <source>
        <dbReference type="PROSITE" id="PS51382"/>
    </source>
</evidence>
<keyword evidence="3 8" id="KW-0812">Transmembrane</keyword>
<feature type="region of interest" description="Disordered" evidence="7">
    <location>
        <begin position="116"/>
        <end position="193"/>
    </location>
</feature>
<keyword evidence="2" id="KW-0813">Transport</keyword>
<name>A0A067T5Z7_GALM3</name>
<feature type="transmembrane region" description="Helical" evidence="8">
    <location>
        <begin position="741"/>
        <end position="774"/>
    </location>
</feature>
<dbReference type="HOGENOM" id="CLU_005170_8_0_1"/>
<dbReference type="STRING" id="685588.A0A067T5Z7"/>
<evidence type="ECO:0000256" key="6">
    <source>
        <dbReference type="SAM" id="Coils"/>
    </source>
</evidence>
<dbReference type="PROSITE" id="PS51382">
    <property type="entry name" value="SPX"/>
    <property type="match status" value="1"/>
</dbReference>
<dbReference type="GO" id="GO:0006817">
    <property type="term" value="P:phosphate ion transport"/>
    <property type="evidence" value="ECO:0007669"/>
    <property type="project" value="TreeGrafter"/>
</dbReference>
<feature type="compositionally biased region" description="Polar residues" evidence="7">
    <location>
        <begin position="161"/>
        <end position="180"/>
    </location>
</feature>
<feature type="coiled-coil region" evidence="6">
    <location>
        <begin position="80"/>
        <end position="107"/>
    </location>
</feature>
<dbReference type="PANTHER" id="PTHR10283">
    <property type="entry name" value="SOLUTE CARRIER FAMILY 13 MEMBER"/>
    <property type="match status" value="1"/>
</dbReference>
<dbReference type="PANTHER" id="PTHR10283:SF92">
    <property type="entry name" value="LOW-AFFINITY PHOSPHATE TRANSPORTER PHO91"/>
    <property type="match status" value="1"/>
</dbReference>
<reference evidence="11" key="1">
    <citation type="journal article" date="2014" name="Proc. Natl. Acad. Sci. U.S.A.">
        <title>Extensive sampling of basidiomycete genomes demonstrates inadequacy of the white-rot/brown-rot paradigm for wood decay fungi.</title>
        <authorList>
            <person name="Riley R."/>
            <person name="Salamov A.A."/>
            <person name="Brown D.W."/>
            <person name="Nagy L.G."/>
            <person name="Floudas D."/>
            <person name="Held B.W."/>
            <person name="Levasseur A."/>
            <person name="Lombard V."/>
            <person name="Morin E."/>
            <person name="Otillar R."/>
            <person name="Lindquist E.A."/>
            <person name="Sun H."/>
            <person name="LaButti K.M."/>
            <person name="Schmutz J."/>
            <person name="Jabbour D."/>
            <person name="Luo H."/>
            <person name="Baker S.E."/>
            <person name="Pisabarro A.G."/>
            <person name="Walton J.D."/>
            <person name="Blanchette R.A."/>
            <person name="Henrissat B."/>
            <person name="Martin F."/>
            <person name="Cullen D."/>
            <person name="Hibbett D.S."/>
            <person name="Grigoriev I.V."/>
        </authorList>
    </citation>
    <scope>NUCLEOTIDE SEQUENCE [LARGE SCALE GENOMIC DNA]</scope>
    <source>
        <strain evidence="11">CBS 339.88</strain>
    </source>
</reference>
<dbReference type="CDD" id="cd01115">
    <property type="entry name" value="SLC13_permease"/>
    <property type="match status" value="1"/>
</dbReference>